<organism evidence="9 10">
    <name type="scientific">Alkalilimnicola ehrlichii</name>
    <dbReference type="NCBI Taxonomy" id="351052"/>
    <lineage>
        <taxon>Bacteria</taxon>
        <taxon>Pseudomonadati</taxon>
        <taxon>Pseudomonadota</taxon>
        <taxon>Gammaproteobacteria</taxon>
        <taxon>Chromatiales</taxon>
        <taxon>Ectothiorhodospiraceae</taxon>
        <taxon>Alkalilimnicola</taxon>
    </lineage>
</organism>
<gene>
    <name evidence="9" type="ORF">CAL65_12415</name>
</gene>
<dbReference type="OrthoDB" id="9785233at2"/>
<dbReference type="Pfam" id="PF13861">
    <property type="entry name" value="FLgD_tudor"/>
    <property type="match status" value="1"/>
</dbReference>
<keyword evidence="10" id="KW-1185">Reference proteome</keyword>
<evidence type="ECO:0000256" key="6">
    <source>
        <dbReference type="SAM" id="MobiDB-lite"/>
    </source>
</evidence>
<comment type="caution">
    <text evidence="9">The sequence shown here is derived from an EMBL/GenBank/DDBJ whole genome shotgun (WGS) entry which is preliminary data.</text>
</comment>
<dbReference type="AlphaFoldDB" id="A0A3E0WUS0"/>
<dbReference type="GO" id="GO:0044781">
    <property type="term" value="P:bacterial-type flagellum organization"/>
    <property type="evidence" value="ECO:0007669"/>
    <property type="project" value="UniProtKB-UniRule"/>
</dbReference>
<evidence type="ECO:0000256" key="5">
    <source>
        <dbReference type="RuleBase" id="RU362076"/>
    </source>
</evidence>
<proteinExistence type="inferred from homology"/>
<dbReference type="Pfam" id="PF13860">
    <property type="entry name" value="FlgD_ig"/>
    <property type="match status" value="1"/>
</dbReference>
<dbReference type="InterPro" id="IPR025965">
    <property type="entry name" value="FlgD/Vpr_Ig-like"/>
</dbReference>
<evidence type="ECO:0000256" key="1">
    <source>
        <dbReference type="ARBA" id="ARBA00010577"/>
    </source>
</evidence>
<sequence length="221" mass="23875">MNLSALGGSGVLGEQRSASHPQNELGQQDFLTLMIAQLQNQDPFNPMDNGEFLSQIAQFTTASGITELQESFKKFQQDLAGDQALRAASLIDREVIVETNKGSLKEEGGMRGFIQLPRSVDNLTLRIYSESGEFVRQISLGAQNGGEVPFTWDGVDSEGRAMPPGRYQVRAETVFMGETIEVATLMGAKVTSVSLSKNGGSPMLSLEGLGELSLADVRQIM</sequence>
<comment type="similarity">
    <text evidence="1 5">Belongs to the FlgD family.</text>
</comment>
<protein>
    <recommendedName>
        <fullName evidence="2 5">Basal-body rod modification protein FlgD</fullName>
    </recommendedName>
</protein>
<dbReference type="Gene3D" id="2.30.30.910">
    <property type="match status" value="1"/>
</dbReference>
<dbReference type="Gene3D" id="2.60.40.4070">
    <property type="match status" value="1"/>
</dbReference>
<comment type="function">
    <text evidence="4 5">Required for flagellar hook formation. May act as a scaffolding protein.</text>
</comment>
<feature type="region of interest" description="Disordered" evidence="6">
    <location>
        <begin position="1"/>
        <end position="23"/>
    </location>
</feature>
<evidence type="ECO:0000259" key="8">
    <source>
        <dbReference type="Pfam" id="PF13861"/>
    </source>
</evidence>
<dbReference type="InterPro" id="IPR005648">
    <property type="entry name" value="FlgD"/>
</dbReference>
<feature type="domain" description="FlgD/Vpr Ig-like" evidence="7">
    <location>
        <begin position="106"/>
        <end position="173"/>
    </location>
</feature>
<dbReference type="Pfam" id="PF03963">
    <property type="entry name" value="FlgD"/>
    <property type="match status" value="1"/>
</dbReference>
<dbReference type="Proteomes" id="UP000256763">
    <property type="component" value="Unassembled WGS sequence"/>
</dbReference>
<evidence type="ECO:0000313" key="9">
    <source>
        <dbReference type="EMBL" id="RFA35725.1"/>
    </source>
</evidence>
<evidence type="ECO:0000256" key="3">
    <source>
        <dbReference type="ARBA" id="ARBA00022795"/>
    </source>
</evidence>
<evidence type="ECO:0000256" key="2">
    <source>
        <dbReference type="ARBA" id="ARBA00016013"/>
    </source>
</evidence>
<keyword evidence="3 5" id="KW-1005">Bacterial flagellum biogenesis</keyword>
<name>A0A3E0WUS0_9GAMM</name>
<dbReference type="RefSeq" id="WP_116302491.1">
    <property type="nucleotide sequence ID" value="NZ_NFZV01000011.1"/>
</dbReference>
<feature type="domain" description="FlgD Tudor-like" evidence="8">
    <location>
        <begin position="82"/>
        <end position="218"/>
    </location>
</feature>
<reference evidence="10" key="1">
    <citation type="submission" date="2017-05" db="EMBL/GenBank/DDBJ databases">
        <authorList>
            <person name="Sharma S."/>
            <person name="Sidhu C."/>
            <person name="Pinnaka A.K."/>
        </authorList>
    </citation>
    <scope>NUCLEOTIDE SEQUENCE [LARGE SCALE GENOMIC DNA]</scope>
    <source>
        <strain evidence="10">AK93</strain>
    </source>
</reference>
<dbReference type="InterPro" id="IPR025963">
    <property type="entry name" value="FLgD_Tudor"/>
</dbReference>
<evidence type="ECO:0000256" key="4">
    <source>
        <dbReference type="ARBA" id="ARBA00024746"/>
    </source>
</evidence>
<accession>A0A3E0WUS0</accession>
<dbReference type="EMBL" id="NFZW01000011">
    <property type="protein sequence ID" value="RFA35725.1"/>
    <property type="molecule type" value="Genomic_DNA"/>
</dbReference>
<evidence type="ECO:0000259" key="7">
    <source>
        <dbReference type="Pfam" id="PF13860"/>
    </source>
</evidence>
<evidence type="ECO:0000313" key="10">
    <source>
        <dbReference type="Proteomes" id="UP000256763"/>
    </source>
</evidence>